<dbReference type="SMART" id="SM00132">
    <property type="entry name" value="LIM"/>
    <property type="match status" value="3"/>
</dbReference>
<dbReference type="PROSITE" id="PS50106">
    <property type="entry name" value="PDZ"/>
    <property type="match status" value="1"/>
</dbReference>
<feature type="compositionally biased region" description="Polar residues" evidence="7">
    <location>
        <begin position="236"/>
        <end position="270"/>
    </location>
</feature>
<evidence type="ECO:0000256" key="3">
    <source>
        <dbReference type="ARBA" id="ARBA00022723"/>
    </source>
</evidence>
<evidence type="ECO:0000256" key="5">
    <source>
        <dbReference type="ARBA" id="ARBA00023038"/>
    </source>
</evidence>
<feature type="compositionally biased region" description="Low complexity" evidence="7">
    <location>
        <begin position="118"/>
        <end position="131"/>
    </location>
</feature>
<feature type="domain" description="PDZ" evidence="9">
    <location>
        <begin position="8"/>
        <end position="91"/>
    </location>
</feature>
<dbReference type="CDD" id="cd23068">
    <property type="entry name" value="PDZ_ZASP52-like"/>
    <property type="match status" value="1"/>
</dbReference>
<dbReference type="CDD" id="cd09363">
    <property type="entry name" value="LIM3_Enigma_like"/>
    <property type="match status" value="1"/>
</dbReference>
<dbReference type="GO" id="GO:0001725">
    <property type="term" value="C:stress fiber"/>
    <property type="evidence" value="ECO:0007669"/>
    <property type="project" value="TreeGrafter"/>
</dbReference>
<dbReference type="PROSITE" id="PS50023">
    <property type="entry name" value="LIM_DOMAIN_2"/>
    <property type="match status" value="2"/>
</dbReference>
<dbReference type="Gene3D" id="2.10.110.10">
    <property type="entry name" value="Cysteine Rich Protein"/>
    <property type="match status" value="3"/>
</dbReference>
<dbReference type="InterPro" id="IPR001478">
    <property type="entry name" value="PDZ"/>
</dbReference>
<dbReference type="GO" id="GO:0046872">
    <property type="term" value="F:metal ion binding"/>
    <property type="evidence" value="ECO:0007669"/>
    <property type="project" value="UniProtKB-KW"/>
</dbReference>
<dbReference type="SUPFAM" id="SSF50156">
    <property type="entry name" value="PDZ domain-like"/>
    <property type="match status" value="1"/>
</dbReference>
<dbReference type="FunFam" id="2.10.110.10:FF:000069">
    <property type="entry name" value="Uncharacterized protein, isoform Z"/>
    <property type="match status" value="1"/>
</dbReference>
<evidence type="ECO:0000313" key="11">
    <source>
        <dbReference type="RefSeq" id="XP_022313534.1"/>
    </source>
</evidence>
<evidence type="ECO:0000256" key="6">
    <source>
        <dbReference type="PROSITE-ProRule" id="PRU00125"/>
    </source>
</evidence>
<dbReference type="PANTHER" id="PTHR24214">
    <property type="entry name" value="PDZ AND LIM DOMAIN PROTEIN ZASP"/>
    <property type="match status" value="1"/>
</dbReference>
<comment type="subcellular location">
    <subcellularLocation>
        <location evidence="1">Cytoplasm</location>
    </subcellularLocation>
</comment>
<sequence>MASVLTLEAKLERVDPSTPWGFRMQGGKEFGCPLTILKVNQGSLAAKCGLQQGDIILKIGSQETSNHKHKDAQDLIIGSGNKLDLLLQRIREKRSSNNRGAPPPQHTYEKFATPSYNSYQGPSSTPQSGSQNYNTAAKPFGSPAPRPDVEAVTQQTSQLNFSPSPAVVPAAPPPPPPAQGGQGPGFYSAAQKYTESEEKPSSSQLQSRSFKFLQGMMDSGQEPPKALRPSPGQVARSVSPNTTQNNFNSKPRQFNTPQGMYSEESTTSSYKLARSSGDEESEKDVDAQGKVVYRPSETFKMVHEQETPSPAKPEEDPKPTHSRTFKMLQEKLGAGDQPSTPKAPPAPAQGPPSASKPGVWTPPAAPAAKPFTPKVQPPAPAAPGGPKMGAPRNPTGVNAVRAKKGEATIFKTGDNVPGISRVPVCASCNVSIRGPFVVALGKTWCPDHFVCQNPRCGQKLLDIGFVEEGGFLYCEKDYEQYFAPTCSNCGKPIVGECVNALQKTYHPSCFICYQCKQPIGGNQFHLEEGHPYCENDWRQMFQTMCKGCDFPIEPGDHWVEAMGNNFHSECFNCSTCGINLEGQPFYAKGGKPYCKKHTR</sequence>
<dbReference type="GeneID" id="111118385"/>
<dbReference type="SMART" id="SM00228">
    <property type="entry name" value="PDZ"/>
    <property type="match status" value="1"/>
</dbReference>
<dbReference type="Proteomes" id="UP000694844">
    <property type="component" value="Chromosome 2"/>
</dbReference>
<dbReference type="GO" id="GO:0030018">
    <property type="term" value="C:Z disc"/>
    <property type="evidence" value="ECO:0007669"/>
    <property type="project" value="TreeGrafter"/>
</dbReference>
<dbReference type="PROSITE" id="PS00478">
    <property type="entry name" value="LIM_DOMAIN_1"/>
    <property type="match status" value="2"/>
</dbReference>
<dbReference type="Pfam" id="PF00412">
    <property type="entry name" value="LIM"/>
    <property type="match status" value="3"/>
</dbReference>
<feature type="compositionally biased region" description="Polar residues" evidence="7">
    <location>
        <begin position="152"/>
        <end position="161"/>
    </location>
</feature>
<feature type="compositionally biased region" description="Basic and acidic residues" evidence="7">
    <location>
        <begin position="300"/>
        <end position="319"/>
    </location>
</feature>
<evidence type="ECO:0000256" key="2">
    <source>
        <dbReference type="ARBA" id="ARBA00022490"/>
    </source>
</evidence>
<name>A0A8B8CED3_CRAVI</name>
<dbReference type="Pfam" id="PF00595">
    <property type="entry name" value="PDZ"/>
    <property type="match status" value="1"/>
</dbReference>
<gene>
    <name evidence="11" type="primary">LOC111118385</name>
</gene>
<dbReference type="GO" id="GO:0030036">
    <property type="term" value="P:actin cytoskeleton organization"/>
    <property type="evidence" value="ECO:0007669"/>
    <property type="project" value="TreeGrafter"/>
</dbReference>
<keyword evidence="2" id="KW-0963">Cytoplasm</keyword>
<feature type="compositionally biased region" description="Pro residues" evidence="7">
    <location>
        <begin position="341"/>
        <end position="350"/>
    </location>
</feature>
<dbReference type="GO" id="GO:0061061">
    <property type="term" value="P:muscle structure development"/>
    <property type="evidence" value="ECO:0007669"/>
    <property type="project" value="TreeGrafter"/>
</dbReference>
<dbReference type="KEGG" id="cvn:111118385"/>
<dbReference type="FunFam" id="2.10.110.10:FF:000010">
    <property type="entry name" value="PDZ and LIM domain protein 5"/>
    <property type="match status" value="1"/>
</dbReference>
<dbReference type="InterPro" id="IPR050604">
    <property type="entry name" value="PDZ-LIM_domain"/>
</dbReference>
<feature type="domain" description="LIM zinc-binding" evidence="8">
    <location>
        <begin position="544"/>
        <end position="599"/>
    </location>
</feature>
<dbReference type="AlphaFoldDB" id="A0A8B8CED3"/>
<dbReference type="GO" id="GO:0031941">
    <property type="term" value="C:filamentous actin"/>
    <property type="evidence" value="ECO:0007669"/>
    <property type="project" value="TreeGrafter"/>
</dbReference>
<dbReference type="GO" id="GO:0005912">
    <property type="term" value="C:adherens junction"/>
    <property type="evidence" value="ECO:0007669"/>
    <property type="project" value="TreeGrafter"/>
</dbReference>
<dbReference type="InterPro" id="IPR036034">
    <property type="entry name" value="PDZ_sf"/>
</dbReference>
<keyword evidence="4 6" id="KW-0862">Zinc</keyword>
<dbReference type="FunFam" id="2.30.42.10:FF:000055">
    <property type="entry name" value="PDZ and LIM domain protein 3"/>
    <property type="match status" value="1"/>
</dbReference>
<dbReference type="RefSeq" id="XP_022313534.1">
    <property type="nucleotide sequence ID" value="XM_022457826.1"/>
</dbReference>
<organism evidence="10 11">
    <name type="scientific">Crassostrea virginica</name>
    <name type="common">Eastern oyster</name>
    <dbReference type="NCBI Taxonomy" id="6565"/>
    <lineage>
        <taxon>Eukaryota</taxon>
        <taxon>Metazoa</taxon>
        <taxon>Spiralia</taxon>
        <taxon>Lophotrochozoa</taxon>
        <taxon>Mollusca</taxon>
        <taxon>Bivalvia</taxon>
        <taxon>Autobranchia</taxon>
        <taxon>Pteriomorphia</taxon>
        <taxon>Ostreida</taxon>
        <taxon>Ostreoidea</taxon>
        <taxon>Ostreidae</taxon>
        <taxon>Crassostrea</taxon>
    </lineage>
</organism>
<evidence type="ECO:0000256" key="7">
    <source>
        <dbReference type="SAM" id="MobiDB-lite"/>
    </source>
</evidence>
<feature type="domain" description="LIM zinc-binding" evidence="8">
    <location>
        <begin position="484"/>
        <end position="543"/>
    </location>
</feature>
<dbReference type="SUPFAM" id="SSF57716">
    <property type="entry name" value="Glucocorticoid receptor-like (DNA-binding domain)"/>
    <property type="match status" value="4"/>
</dbReference>
<dbReference type="Gene3D" id="2.30.42.10">
    <property type="match status" value="1"/>
</dbReference>
<dbReference type="InterPro" id="IPR001781">
    <property type="entry name" value="Znf_LIM"/>
</dbReference>
<protein>
    <submittedName>
        <fullName evidence="11">PDZ and LIM domain protein Zasp-like isoform X1</fullName>
    </submittedName>
</protein>
<evidence type="ECO:0000259" key="9">
    <source>
        <dbReference type="PROSITE" id="PS50106"/>
    </source>
</evidence>
<keyword evidence="3 6" id="KW-0479">Metal-binding</keyword>
<keyword evidence="5 6" id="KW-0440">LIM domain</keyword>
<evidence type="ECO:0000313" key="10">
    <source>
        <dbReference type="Proteomes" id="UP000694844"/>
    </source>
</evidence>
<dbReference type="FunFam" id="2.10.110.10:FF:000020">
    <property type="entry name" value="PDZ and LIM domain protein 5"/>
    <property type="match status" value="1"/>
</dbReference>
<dbReference type="OrthoDB" id="5911912at2759"/>
<dbReference type="GO" id="GO:0051371">
    <property type="term" value="F:muscle alpha-actinin binding"/>
    <property type="evidence" value="ECO:0007669"/>
    <property type="project" value="TreeGrafter"/>
</dbReference>
<proteinExistence type="predicted"/>
<feature type="region of interest" description="Disordered" evidence="7">
    <location>
        <begin position="93"/>
        <end position="395"/>
    </location>
</feature>
<evidence type="ECO:0000256" key="1">
    <source>
        <dbReference type="ARBA" id="ARBA00004496"/>
    </source>
</evidence>
<dbReference type="InterPro" id="IPR031847">
    <property type="entry name" value="PDLI1-4/Zasp-like_mid"/>
</dbReference>
<evidence type="ECO:0000256" key="4">
    <source>
        <dbReference type="ARBA" id="ARBA00022833"/>
    </source>
</evidence>
<accession>A0A8B8CED3</accession>
<dbReference type="Pfam" id="PF15936">
    <property type="entry name" value="DUF4749"/>
    <property type="match status" value="1"/>
</dbReference>
<dbReference type="PANTHER" id="PTHR24214:SF38">
    <property type="entry name" value="PDZ AND LIM DOMAIN PROTEIN ZASP-RELATED"/>
    <property type="match status" value="1"/>
</dbReference>
<evidence type="ECO:0000259" key="8">
    <source>
        <dbReference type="PROSITE" id="PS50023"/>
    </source>
</evidence>
<keyword evidence="10" id="KW-1185">Reference proteome</keyword>
<reference evidence="11" key="1">
    <citation type="submission" date="2025-08" db="UniProtKB">
        <authorList>
            <consortium name="RefSeq"/>
        </authorList>
    </citation>
    <scope>IDENTIFICATION</scope>
    <source>
        <tissue evidence="11">Whole sample</tissue>
    </source>
</reference>
<dbReference type="GO" id="GO:0003779">
    <property type="term" value="F:actin binding"/>
    <property type="evidence" value="ECO:0007669"/>
    <property type="project" value="TreeGrafter"/>
</dbReference>
<dbReference type="CDD" id="cd09455">
    <property type="entry name" value="LIM1_Enigma_like_1"/>
    <property type="match status" value="1"/>
</dbReference>